<accession>H8I569</accession>
<dbReference type="AlphaFoldDB" id="H8I569"/>
<reference evidence="2 3" key="1">
    <citation type="journal article" date="2012" name="J. Bacteriol.">
        <title>Complete genome sequence of a thermophilic methanogen, Methanocella conradii HZ254, isolated from Chinese rice field soil.</title>
        <authorList>
            <person name="Lu Z."/>
            <person name="Lu Y."/>
        </authorList>
    </citation>
    <scope>NUCLEOTIDE SEQUENCE [LARGE SCALE GENOMIC DNA]</scope>
    <source>
        <strain evidence="3">DSM 24694 / JCM 17849 / CGMCC 1.5162 / HZ254</strain>
    </source>
</reference>
<dbReference type="Proteomes" id="UP000005233">
    <property type="component" value="Chromosome"/>
</dbReference>
<evidence type="ECO:0000313" key="3">
    <source>
        <dbReference type="Proteomes" id="UP000005233"/>
    </source>
</evidence>
<feature type="transmembrane region" description="Helical" evidence="1">
    <location>
        <begin position="12"/>
        <end position="32"/>
    </location>
</feature>
<dbReference type="RefSeq" id="WP_014405105.1">
    <property type="nucleotide sequence ID" value="NC_017034.1"/>
</dbReference>
<gene>
    <name evidence="2" type="ordered locus">Mtc_0500</name>
</gene>
<evidence type="ECO:0000256" key="1">
    <source>
        <dbReference type="SAM" id="Phobius"/>
    </source>
</evidence>
<name>H8I569_METCZ</name>
<proteinExistence type="predicted"/>
<dbReference type="eggNOG" id="arCOG05165">
    <property type="taxonomic scope" value="Archaea"/>
</dbReference>
<keyword evidence="1" id="KW-0472">Membrane</keyword>
<evidence type="ECO:0000313" key="2">
    <source>
        <dbReference type="EMBL" id="AFC99266.1"/>
    </source>
</evidence>
<dbReference type="OrthoDB" id="380274at2157"/>
<dbReference type="KEGG" id="mez:Mtc_0500"/>
<keyword evidence="1" id="KW-1133">Transmembrane helix</keyword>
<sequence length="198" mass="21590">MMDERGVEQGLLTSVGLILASAAVLFFVFSSFSSLRQSNTAIALESAASEVCGDVETVASMAIPYAAEKHYSYGFDVSICADYVAASSTNITFVRPLAVHIVPGMYFENGSLAWSNTNEMREYLNSSFNATGTPERPIDDDRAAELYGLMDRASRSTLLNPIKLEAGRPLVIEKAFLYTYNGSSHTLEAKSYVFVYQG</sequence>
<dbReference type="HOGENOM" id="CLU_1375514_0_0_2"/>
<dbReference type="STRING" id="1041930.Mtc_0500"/>
<organism evidence="2 3">
    <name type="scientific">Methanocella conradii (strain DSM 24694 / JCM 17849 / CGMCC 1.5162 / HZ254)</name>
    <dbReference type="NCBI Taxonomy" id="1041930"/>
    <lineage>
        <taxon>Archaea</taxon>
        <taxon>Methanobacteriati</taxon>
        <taxon>Methanobacteriota</taxon>
        <taxon>Stenosarchaea group</taxon>
        <taxon>Methanomicrobia</taxon>
        <taxon>Methanocellales</taxon>
        <taxon>Methanocellaceae</taxon>
        <taxon>Methanocella</taxon>
    </lineage>
</organism>
<keyword evidence="3" id="KW-1185">Reference proteome</keyword>
<protein>
    <submittedName>
        <fullName evidence="2">Uncharacterized protein</fullName>
    </submittedName>
</protein>
<keyword evidence="1" id="KW-0812">Transmembrane</keyword>
<dbReference type="GeneID" id="11970385"/>
<dbReference type="EMBL" id="CP003243">
    <property type="protein sequence ID" value="AFC99266.1"/>
    <property type="molecule type" value="Genomic_DNA"/>
</dbReference>